<dbReference type="EMBL" id="CP071382">
    <property type="protein sequence ID" value="QSV46254.1"/>
    <property type="molecule type" value="Genomic_DNA"/>
</dbReference>
<dbReference type="Proteomes" id="UP000663651">
    <property type="component" value="Chromosome"/>
</dbReference>
<evidence type="ECO:0000313" key="2">
    <source>
        <dbReference type="Proteomes" id="UP000663651"/>
    </source>
</evidence>
<protein>
    <submittedName>
        <fullName evidence="1">Uncharacterized protein</fullName>
    </submittedName>
</protein>
<accession>A0ABX7Q480</accession>
<evidence type="ECO:0000313" key="1">
    <source>
        <dbReference type="EMBL" id="QSV46254.1"/>
    </source>
</evidence>
<proteinExistence type="predicted"/>
<organism evidence="1 2">
    <name type="scientific">Geobacter benzoatilyticus</name>
    <dbReference type="NCBI Taxonomy" id="2815309"/>
    <lineage>
        <taxon>Bacteria</taxon>
        <taxon>Pseudomonadati</taxon>
        <taxon>Thermodesulfobacteriota</taxon>
        <taxon>Desulfuromonadia</taxon>
        <taxon>Geobacterales</taxon>
        <taxon>Geobacteraceae</taxon>
        <taxon>Geobacter</taxon>
    </lineage>
</organism>
<dbReference type="RefSeq" id="WP_207164038.1">
    <property type="nucleotide sequence ID" value="NZ_CP071382.1"/>
</dbReference>
<reference evidence="1 2" key="1">
    <citation type="submission" date="2021-03" db="EMBL/GenBank/DDBJ databases">
        <title>Geobacter metallireducens gen. nov. sp. nov., a microorganism capable of coupling the complete oxidation of organic compounds to the reduction of iron and other metals.</title>
        <authorList>
            <person name="Li Y."/>
        </authorList>
    </citation>
    <scope>NUCLEOTIDE SEQUENCE [LARGE SCALE GENOMIC DNA]</scope>
    <source>
        <strain evidence="1 2">Jerry-YX</strain>
    </source>
</reference>
<sequence>MTEKKTDIIEELAEDAEITLTTDYDKRDLKERRGVIKDNLYDGSKKLKHSVPKGKRV</sequence>
<keyword evidence="2" id="KW-1185">Reference proteome</keyword>
<name>A0ABX7Q480_9BACT</name>
<gene>
    <name evidence="1" type="ORF">JZM60_02960</name>
</gene>